<dbReference type="Pfam" id="PF19142">
    <property type="entry name" value="DUF5825"/>
    <property type="match status" value="1"/>
</dbReference>
<evidence type="ECO:0000313" key="2">
    <source>
        <dbReference type="Proteomes" id="UP001354931"/>
    </source>
</evidence>
<name>A0ABU6FC52_9ACTN</name>
<comment type="caution">
    <text evidence="1">The sequence shown here is derived from an EMBL/GenBank/DDBJ whole genome shotgun (WGS) entry which is preliminary data.</text>
</comment>
<organism evidence="1 2">
    <name type="scientific">Streptomyces endophyticus</name>
    <dbReference type="NCBI Taxonomy" id="714166"/>
    <lineage>
        <taxon>Bacteria</taxon>
        <taxon>Bacillati</taxon>
        <taxon>Actinomycetota</taxon>
        <taxon>Actinomycetes</taxon>
        <taxon>Kitasatosporales</taxon>
        <taxon>Streptomycetaceae</taxon>
        <taxon>Streptomyces</taxon>
    </lineage>
</organism>
<accession>A0ABU6FC52</accession>
<proteinExistence type="predicted"/>
<evidence type="ECO:0000313" key="1">
    <source>
        <dbReference type="EMBL" id="MEB8341618.1"/>
    </source>
</evidence>
<dbReference type="Proteomes" id="UP001354931">
    <property type="component" value="Unassembled WGS sequence"/>
</dbReference>
<keyword evidence="2" id="KW-1185">Reference proteome</keyword>
<dbReference type="InterPro" id="IPR043863">
    <property type="entry name" value="DUF5825"/>
</dbReference>
<reference evidence="1 2" key="1">
    <citation type="submission" date="2022-10" db="EMBL/GenBank/DDBJ databases">
        <authorList>
            <person name="Xie J."/>
            <person name="Shen N."/>
        </authorList>
    </citation>
    <scope>NUCLEOTIDE SEQUENCE [LARGE SCALE GENOMIC DNA]</scope>
    <source>
        <strain evidence="1 2">YIM65594</strain>
    </source>
</reference>
<dbReference type="RefSeq" id="WP_326020905.1">
    <property type="nucleotide sequence ID" value="NZ_JAOZYC010000149.1"/>
</dbReference>
<gene>
    <name evidence="1" type="ORF">OKJ99_29400</name>
</gene>
<protein>
    <submittedName>
        <fullName evidence="1">DUF5825 family protein</fullName>
    </submittedName>
</protein>
<sequence>MTALPALVPHRVIGTRVRVTEPLPLHGDGRTTTRAVQFLRECQASGLSTHWETAAVPRHTYDGSEAPGDAAGVTYDGPAPADRVTYDLRTLHHLPPPAQQPDEPGALTAWRTKHAYGMLYHRRGPGFVTVMDRRERPASARFTLDHPDLLTAFDTLSDATRLDTLAPAHQEAALHLAEEGLALIVDGWAVALPPRMRRWPVPCMGI</sequence>
<dbReference type="EMBL" id="JAOZYC010000149">
    <property type="protein sequence ID" value="MEB8341618.1"/>
    <property type="molecule type" value="Genomic_DNA"/>
</dbReference>